<proteinExistence type="predicted"/>
<dbReference type="SUPFAM" id="SSF51735">
    <property type="entry name" value="NAD(P)-binding Rossmann-fold domains"/>
    <property type="match status" value="1"/>
</dbReference>
<dbReference type="InterPro" id="IPR036291">
    <property type="entry name" value="NAD(P)-bd_dom_sf"/>
</dbReference>
<evidence type="ECO:0000313" key="1">
    <source>
        <dbReference type="EMBL" id="SVE10757.1"/>
    </source>
</evidence>
<dbReference type="PANTHER" id="PTHR43318">
    <property type="entry name" value="UDP-N-ACETYLGLUCOSAMINE 4,6-DEHYDRATASE"/>
    <property type="match status" value="1"/>
</dbReference>
<feature type="non-terminal residue" evidence="1">
    <location>
        <position position="90"/>
    </location>
</feature>
<dbReference type="Gene3D" id="3.40.50.720">
    <property type="entry name" value="NAD(P)-binding Rossmann-like Domain"/>
    <property type="match status" value="1"/>
</dbReference>
<dbReference type="EMBL" id="UINC01194597">
    <property type="protein sequence ID" value="SVE10757.1"/>
    <property type="molecule type" value="Genomic_DNA"/>
</dbReference>
<gene>
    <name evidence="1" type="ORF">METZ01_LOCUS463611</name>
</gene>
<name>A0A383ASG9_9ZZZZ</name>
<dbReference type="AlphaFoldDB" id="A0A383ASG9"/>
<dbReference type="InterPro" id="IPR051203">
    <property type="entry name" value="Polysaccharide_Synthase-Rel"/>
</dbReference>
<sequence length="90" mass="9666">MANAFFSEEISSAKVIIYGAGSAGIQLASALRYSVEMTPIAFVDNDKSLNNTSVGGLKVLSPKSFEKILRKRKVDEVLIAMPSASRSTIQ</sequence>
<protein>
    <submittedName>
        <fullName evidence="1">Uncharacterized protein</fullName>
    </submittedName>
</protein>
<reference evidence="1" key="1">
    <citation type="submission" date="2018-05" db="EMBL/GenBank/DDBJ databases">
        <authorList>
            <person name="Lanie J.A."/>
            <person name="Ng W.-L."/>
            <person name="Kazmierczak K.M."/>
            <person name="Andrzejewski T.M."/>
            <person name="Davidsen T.M."/>
            <person name="Wayne K.J."/>
            <person name="Tettelin H."/>
            <person name="Glass J.I."/>
            <person name="Rusch D."/>
            <person name="Podicherti R."/>
            <person name="Tsui H.-C.T."/>
            <person name="Winkler M.E."/>
        </authorList>
    </citation>
    <scope>NUCLEOTIDE SEQUENCE</scope>
</reference>
<accession>A0A383ASG9</accession>
<organism evidence="1">
    <name type="scientific">marine metagenome</name>
    <dbReference type="NCBI Taxonomy" id="408172"/>
    <lineage>
        <taxon>unclassified sequences</taxon>
        <taxon>metagenomes</taxon>
        <taxon>ecological metagenomes</taxon>
    </lineage>
</organism>
<dbReference type="PANTHER" id="PTHR43318:SF1">
    <property type="entry name" value="POLYSACCHARIDE BIOSYNTHESIS PROTEIN EPSC-RELATED"/>
    <property type="match status" value="1"/>
</dbReference>